<evidence type="ECO:0000256" key="6">
    <source>
        <dbReference type="SAM" id="SignalP"/>
    </source>
</evidence>
<keyword evidence="4" id="KW-0134">Cell wall</keyword>
<dbReference type="EMBL" id="JACXVP010000008">
    <property type="protein sequence ID" value="KAG5592259.1"/>
    <property type="molecule type" value="Genomic_DNA"/>
</dbReference>
<dbReference type="GO" id="GO:0071555">
    <property type="term" value="P:cell wall organization"/>
    <property type="evidence" value="ECO:0007669"/>
    <property type="project" value="UniProtKB-KW"/>
</dbReference>
<reference evidence="7 8" key="1">
    <citation type="submission" date="2020-09" db="EMBL/GenBank/DDBJ databases">
        <title>De no assembly of potato wild relative species, Solanum commersonii.</title>
        <authorList>
            <person name="Cho K."/>
        </authorList>
    </citation>
    <scope>NUCLEOTIDE SEQUENCE [LARGE SCALE GENOMIC DNA]</scope>
    <source>
        <strain evidence="7">LZ3.2</strain>
        <tissue evidence="7">Leaf</tissue>
    </source>
</reference>
<dbReference type="OrthoDB" id="2015280at2759"/>
<feature type="chain" id="PRO_5039913367" description="Pectin acetylesterase" evidence="6">
    <location>
        <begin position="24"/>
        <end position="844"/>
    </location>
</feature>
<comment type="function">
    <text evidence="1">Hydrolyzes acetyl esters in homogalacturonan regions of pectin. In type I primary cell wall, galacturonic acid residues of pectin can be acetylated at the O-2 and O-3 positions. Decreasing the degree of acetylation of pectin gels in vitro alters their physical properties.</text>
</comment>
<evidence type="ECO:0000256" key="2">
    <source>
        <dbReference type="ARBA" id="ARBA00004191"/>
    </source>
</evidence>
<evidence type="ECO:0000256" key="3">
    <source>
        <dbReference type="ARBA" id="ARBA00005784"/>
    </source>
</evidence>
<dbReference type="PANTHER" id="PTHR21562">
    <property type="entry name" value="NOTUM-RELATED"/>
    <property type="match status" value="1"/>
</dbReference>
<evidence type="ECO:0000256" key="1">
    <source>
        <dbReference type="ARBA" id="ARBA00003534"/>
    </source>
</evidence>
<keyword evidence="6" id="KW-0732">Signal</keyword>
<keyword evidence="8" id="KW-1185">Reference proteome</keyword>
<dbReference type="Pfam" id="PF03283">
    <property type="entry name" value="PAE"/>
    <property type="match status" value="3"/>
</dbReference>
<comment type="similarity">
    <text evidence="3">Belongs to the pectinacetylesterase family.</text>
</comment>
<dbReference type="GO" id="GO:0052793">
    <property type="term" value="F:pectin acetylesterase activity"/>
    <property type="evidence" value="ECO:0007669"/>
    <property type="project" value="TreeGrafter"/>
</dbReference>
<name>A0A9J5XVB1_SOLCO</name>
<comment type="subcellular location">
    <subcellularLocation>
        <location evidence="2">Secreted</location>
        <location evidence="2">Cell wall</location>
    </subcellularLocation>
</comment>
<dbReference type="InterPro" id="IPR004963">
    <property type="entry name" value="PAE/NOTUM"/>
</dbReference>
<evidence type="ECO:0000313" key="8">
    <source>
        <dbReference type="Proteomes" id="UP000824120"/>
    </source>
</evidence>
<evidence type="ECO:0000256" key="5">
    <source>
        <dbReference type="ARBA" id="ARBA00023316"/>
    </source>
</evidence>
<keyword evidence="4" id="KW-0964">Secreted</keyword>
<sequence>MIFRTKTFLLALLALLCTTHVLGADNNYLYINITILHSATAQGAVCLDGSPPAYHVDRGHGTGLRSWIIYLDGGGWCNNISDCLNRSTKFLGSTTKMNQQGFFGGILHNTSKENPEFHNWNRVRVKYCDGASFTGDVEQVNPETKLYFRGARIFKAIMEDLWNKGMKNAENAILTGTSAGGLATILNCDKFKSLLPESARVKCVANAGFFIDGKTINGTSHIQEMYQEIVNLHGSAKNLPLACTSAMEPSLCFFPQNVVSYVQTPLFIINSVYDSWQINNTLVPSYLDPQHTWKDCINNISSCTSSQLIIIQAFGVEFLKIFGGLPPCFTRGYFLTSCYSHGDILSTSYWYNATSPRLLSKTIAEAVGDWYFERAGFQHIDPTKIFLLALLVLCTTHHVVRAEDDLNVNITILESAAAQGAVCLDGSPPAYHLDRGHGTGLDNWIIYLDGGGWCESIPECIYRTTTYLGSTKKMDQQGFSPEYFQTKSRVRVKYCDGSSFTGDVEQRARIFKAIMEDLRSKGTKNAENAILSGTSAGRLATILNCDKFKCLIPENAIVKCVADARSQSMVLHILEMYHNIVNLHESAKNLPPACTSAMEPNLCFYPENVMPSIQTPLFVINSIYDCWQINNTLVPPYLDTQHAWKACIKSISSCTSSQRIIFQAFGVEFLKTYEGLPPCFTRGYFLTSCYSHGGIRLTSHWFNTSSPRTKTLLFALLAQICKTLVLGAKDELWVNITVLQSATAQEEYYALTEVHQHTICTEDMGSGWCNTILACLYRSTMHVASTKKKGQLSFFGGILQNTSEENPEFQNWNRVKYCDDSSFIGDVEQVHPENKLNFQRDKNF</sequence>
<proteinExistence type="inferred from homology"/>
<accession>A0A9J5XVB1</accession>
<protein>
    <recommendedName>
        <fullName evidence="9">Pectin acetylesterase</fullName>
    </recommendedName>
</protein>
<dbReference type="GO" id="GO:0009505">
    <property type="term" value="C:plant-type cell wall"/>
    <property type="evidence" value="ECO:0007669"/>
    <property type="project" value="TreeGrafter"/>
</dbReference>
<dbReference type="Proteomes" id="UP000824120">
    <property type="component" value="Chromosome 8"/>
</dbReference>
<evidence type="ECO:0000313" key="7">
    <source>
        <dbReference type="EMBL" id="KAG5592259.1"/>
    </source>
</evidence>
<keyword evidence="5" id="KW-0961">Cell wall biogenesis/degradation</keyword>
<evidence type="ECO:0008006" key="9">
    <source>
        <dbReference type="Google" id="ProtNLM"/>
    </source>
</evidence>
<organism evidence="7 8">
    <name type="scientific">Solanum commersonii</name>
    <name type="common">Commerson's wild potato</name>
    <name type="synonym">Commerson's nightshade</name>
    <dbReference type="NCBI Taxonomy" id="4109"/>
    <lineage>
        <taxon>Eukaryota</taxon>
        <taxon>Viridiplantae</taxon>
        <taxon>Streptophyta</taxon>
        <taxon>Embryophyta</taxon>
        <taxon>Tracheophyta</taxon>
        <taxon>Spermatophyta</taxon>
        <taxon>Magnoliopsida</taxon>
        <taxon>eudicotyledons</taxon>
        <taxon>Gunneridae</taxon>
        <taxon>Pentapetalae</taxon>
        <taxon>asterids</taxon>
        <taxon>lamiids</taxon>
        <taxon>Solanales</taxon>
        <taxon>Solanaceae</taxon>
        <taxon>Solanoideae</taxon>
        <taxon>Solaneae</taxon>
        <taxon>Solanum</taxon>
    </lineage>
</organism>
<dbReference type="PANTHER" id="PTHR21562:SF65">
    <property type="entry name" value="PECTIN ACETYLESTERASE"/>
    <property type="match status" value="1"/>
</dbReference>
<feature type="signal peptide" evidence="6">
    <location>
        <begin position="1"/>
        <end position="23"/>
    </location>
</feature>
<gene>
    <name evidence="7" type="ORF">H5410_042773</name>
</gene>
<dbReference type="AlphaFoldDB" id="A0A9J5XVB1"/>
<evidence type="ECO:0000256" key="4">
    <source>
        <dbReference type="ARBA" id="ARBA00022512"/>
    </source>
</evidence>
<comment type="caution">
    <text evidence="7">The sequence shown here is derived from an EMBL/GenBank/DDBJ whole genome shotgun (WGS) entry which is preliminary data.</text>
</comment>